<dbReference type="GO" id="GO:0042545">
    <property type="term" value="P:cell wall modification"/>
    <property type="evidence" value="ECO:0007669"/>
    <property type="project" value="UniProtKB-UniRule"/>
</dbReference>
<dbReference type="Pfam" id="PF01095">
    <property type="entry name" value="Pectinesterase"/>
    <property type="match status" value="1"/>
</dbReference>
<dbReference type="GO" id="GO:0045490">
    <property type="term" value="P:pectin catabolic process"/>
    <property type="evidence" value="ECO:0007669"/>
    <property type="project" value="UniProtKB-UniRule"/>
</dbReference>
<accession>A0A2P1PTU3</accession>
<reference evidence="7 8" key="1">
    <citation type="submission" date="2018-03" db="EMBL/GenBank/DDBJ databases">
        <title>Ahniella affigens gen. nov., sp. nov., a gammaproteobacterium isolated from sandy soil near a stream.</title>
        <authorList>
            <person name="Ko Y."/>
            <person name="Kim J.-H."/>
        </authorList>
    </citation>
    <scope>NUCLEOTIDE SEQUENCE [LARGE SCALE GENOMIC DNA]</scope>
    <source>
        <strain evidence="7 8">D13</strain>
    </source>
</reference>
<dbReference type="PANTHER" id="PTHR31321">
    <property type="entry name" value="ACYL-COA THIOESTER HYDROLASE YBHC-RELATED"/>
    <property type="match status" value="1"/>
</dbReference>
<dbReference type="PROSITE" id="PS00503">
    <property type="entry name" value="PECTINESTERASE_2"/>
    <property type="match status" value="1"/>
</dbReference>
<dbReference type="EMBL" id="CP027860">
    <property type="protein sequence ID" value="AVP98266.1"/>
    <property type="molecule type" value="Genomic_DNA"/>
</dbReference>
<dbReference type="Gene3D" id="2.160.20.10">
    <property type="entry name" value="Single-stranded right-handed beta-helix, Pectin lyase-like"/>
    <property type="match status" value="1"/>
</dbReference>
<keyword evidence="3 5" id="KW-0063">Aspartyl esterase</keyword>
<evidence type="ECO:0000313" key="7">
    <source>
        <dbReference type="EMBL" id="AVP98266.1"/>
    </source>
</evidence>
<feature type="domain" description="Pectinesterase catalytic" evidence="6">
    <location>
        <begin position="64"/>
        <end position="286"/>
    </location>
</feature>
<dbReference type="GO" id="GO:0030599">
    <property type="term" value="F:pectinesterase activity"/>
    <property type="evidence" value="ECO:0007669"/>
    <property type="project" value="UniProtKB-UniRule"/>
</dbReference>
<organism evidence="7 8">
    <name type="scientific">Ahniella affigens</name>
    <dbReference type="NCBI Taxonomy" id="2021234"/>
    <lineage>
        <taxon>Bacteria</taxon>
        <taxon>Pseudomonadati</taxon>
        <taxon>Pseudomonadota</taxon>
        <taxon>Gammaproteobacteria</taxon>
        <taxon>Lysobacterales</taxon>
        <taxon>Rhodanobacteraceae</taxon>
        <taxon>Ahniella</taxon>
    </lineage>
</organism>
<dbReference type="SUPFAM" id="SSF51126">
    <property type="entry name" value="Pectin lyase-like"/>
    <property type="match status" value="1"/>
</dbReference>
<dbReference type="Proteomes" id="UP000241074">
    <property type="component" value="Chromosome"/>
</dbReference>
<dbReference type="EC" id="3.1.1.11" evidence="5"/>
<dbReference type="PROSITE" id="PS51257">
    <property type="entry name" value="PROKAR_LIPOPROTEIN"/>
    <property type="match status" value="1"/>
</dbReference>
<keyword evidence="8" id="KW-1185">Reference proteome</keyword>
<evidence type="ECO:0000256" key="3">
    <source>
        <dbReference type="ARBA" id="ARBA00023085"/>
    </source>
</evidence>
<proteinExistence type="inferred from homology"/>
<evidence type="ECO:0000256" key="5">
    <source>
        <dbReference type="RuleBase" id="RU000589"/>
    </source>
</evidence>
<evidence type="ECO:0000256" key="1">
    <source>
        <dbReference type="ARBA" id="ARBA00008891"/>
    </source>
</evidence>
<evidence type="ECO:0000313" key="8">
    <source>
        <dbReference type="Proteomes" id="UP000241074"/>
    </source>
</evidence>
<dbReference type="InterPro" id="IPR011050">
    <property type="entry name" value="Pectin_lyase_fold/virulence"/>
</dbReference>
<dbReference type="UniPathway" id="UPA00545">
    <property type="reaction ID" value="UER00823"/>
</dbReference>
<dbReference type="InterPro" id="IPR012334">
    <property type="entry name" value="Pectin_lyas_fold"/>
</dbReference>
<evidence type="ECO:0000259" key="6">
    <source>
        <dbReference type="Pfam" id="PF01095"/>
    </source>
</evidence>
<dbReference type="AlphaFoldDB" id="A0A2P1PTU3"/>
<evidence type="ECO:0000256" key="2">
    <source>
        <dbReference type="ARBA" id="ARBA00022801"/>
    </source>
</evidence>
<keyword evidence="2 5" id="KW-0378">Hydrolase</keyword>
<comment type="pathway">
    <text evidence="5">Glycan metabolism; pectin degradation; 2-dehydro-3-deoxy-D-gluconate from pectin: step 1/5.</text>
</comment>
<gene>
    <name evidence="7" type="ORF">C7S18_14165</name>
</gene>
<dbReference type="GO" id="GO:0009279">
    <property type="term" value="C:cell outer membrane"/>
    <property type="evidence" value="ECO:0007669"/>
    <property type="project" value="TreeGrafter"/>
</dbReference>
<comment type="similarity">
    <text evidence="1">Belongs to the pectinesterase family.</text>
</comment>
<reference evidence="7 8" key="2">
    <citation type="submission" date="2018-03" db="EMBL/GenBank/DDBJ databases">
        <authorList>
            <person name="Keele B.F."/>
        </authorList>
    </citation>
    <scope>NUCLEOTIDE SEQUENCE [LARGE SCALE GENOMIC DNA]</scope>
    <source>
        <strain evidence="7 8">D13</strain>
    </source>
</reference>
<dbReference type="InterPro" id="IPR000070">
    <property type="entry name" value="Pectinesterase_cat"/>
</dbReference>
<protein>
    <recommendedName>
        <fullName evidence="5">Pectinesterase</fullName>
        <ecNumber evidence="5">3.1.1.11</ecNumber>
    </recommendedName>
</protein>
<dbReference type="InterPro" id="IPR033131">
    <property type="entry name" value="Pectinesterase_Asp_AS"/>
</dbReference>
<comment type="catalytic activity">
    <reaction evidence="5">
        <text>[(1-&gt;4)-alpha-D-galacturonosyl methyl ester](n) + n H2O = [(1-&gt;4)-alpha-D-galacturonosyl](n) + n methanol + n H(+)</text>
        <dbReference type="Rhea" id="RHEA:22380"/>
        <dbReference type="Rhea" id="RHEA-COMP:14570"/>
        <dbReference type="Rhea" id="RHEA-COMP:14573"/>
        <dbReference type="ChEBI" id="CHEBI:15377"/>
        <dbReference type="ChEBI" id="CHEBI:15378"/>
        <dbReference type="ChEBI" id="CHEBI:17790"/>
        <dbReference type="ChEBI" id="CHEBI:140522"/>
        <dbReference type="ChEBI" id="CHEBI:140523"/>
        <dbReference type="EC" id="3.1.1.11"/>
    </reaction>
</comment>
<dbReference type="PROSITE" id="PS51318">
    <property type="entry name" value="TAT"/>
    <property type="match status" value="1"/>
</dbReference>
<dbReference type="OrthoDB" id="191551at2"/>
<feature type="active site" evidence="4">
    <location>
        <position position="218"/>
    </location>
</feature>
<dbReference type="KEGG" id="xba:C7S18_14165"/>
<sequence>MRQHADLITAGALSRRSFIALLGLAIACRQSAASVPPLARAPRYGAVVSRKPDDAAFGPLFVDLASALAAAPRGGQRYFIYLAPGIWREKILIERPNVTLVGAGQDQTSVVVGDSAGSLDANGQALGTAASASVTIAAPGFAAQHLTIANDFDYVGARRQLAADPRGPNGLQAVALRLTDAAANARLQAVTLCGHQDTLWVEGGGHRFDSCRIEGSVDFVFGGGTALLNGCQIHSRYRPDAGAAQGCVTAPSTPRSAPLGLVFRNCRLTADRKIQDGSVHLARAWRPTRDFTDGRYGDPEAVGMAAFLNCWMGRHVHPDAFTEMSYQAIDGSRAWLTPNEARFVLDGVRGPARFSALAQRPLQAELRSHIDLLWPDT</sequence>
<dbReference type="PANTHER" id="PTHR31321:SF57">
    <property type="entry name" value="PECTINESTERASE 53-RELATED"/>
    <property type="match status" value="1"/>
</dbReference>
<evidence type="ECO:0000256" key="4">
    <source>
        <dbReference type="PROSITE-ProRule" id="PRU10040"/>
    </source>
</evidence>
<name>A0A2P1PTU3_9GAMM</name>
<dbReference type="InterPro" id="IPR006311">
    <property type="entry name" value="TAT_signal"/>
</dbReference>